<dbReference type="AlphaFoldDB" id="A0A9C6XSH7"/>
<reference evidence="2" key="1">
    <citation type="submission" date="2025-08" db="UniProtKB">
        <authorList>
            <consortium name="RefSeq"/>
        </authorList>
    </citation>
    <scope>IDENTIFICATION</scope>
    <source>
        <tissue evidence="2">Whole organism</tissue>
    </source>
</reference>
<dbReference type="Proteomes" id="UP000504606">
    <property type="component" value="Unplaced"/>
</dbReference>
<dbReference type="SUPFAM" id="SSF53098">
    <property type="entry name" value="Ribonuclease H-like"/>
    <property type="match status" value="1"/>
</dbReference>
<protein>
    <submittedName>
        <fullName evidence="2">Uncharacterized protein LOC127750848</fullName>
    </submittedName>
</protein>
<dbReference type="OrthoDB" id="5103at2759"/>
<name>A0A9C6XSH7_FRAOC</name>
<sequence>MDRDSSEQVAFGRPNCTKEAEDLPCQGHDVGPCTRNALCTACDRARALFRGPRVQSLQDIITPMLNAMPKRDRPTISANLTPGKNSGLATRVRQKMAAEMEGRLMSMQVDGCSKRHRHFIGVNVQYIKDNETKVRTLAVEELHVRSSAENLKAVLHKILRKYDVPAKNVISVTSDNGANYLLAGGLLNVSGELQQDLQELDGDGTQDDAWLHIEIGTEGTASRVSGALLTLFNLPSTRL</sequence>
<dbReference type="RefSeq" id="XP_052129402.1">
    <property type="nucleotide sequence ID" value="XM_052273442.1"/>
</dbReference>
<keyword evidence="1" id="KW-1185">Reference proteome</keyword>
<gene>
    <name evidence="2" type="primary">LOC127750848</name>
</gene>
<evidence type="ECO:0000313" key="2">
    <source>
        <dbReference type="RefSeq" id="XP_052129402.1"/>
    </source>
</evidence>
<organism evidence="1 2">
    <name type="scientific">Frankliniella occidentalis</name>
    <name type="common">Western flower thrips</name>
    <name type="synonym">Euthrips occidentalis</name>
    <dbReference type="NCBI Taxonomy" id="133901"/>
    <lineage>
        <taxon>Eukaryota</taxon>
        <taxon>Metazoa</taxon>
        <taxon>Ecdysozoa</taxon>
        <taxon>Arthropoda</taxon>
        <taxon>Hexapoda</taxon>
        <taxon>Insecta</taxon>
        <taxon>Pterygota</taxon>
        <taxon>Neoptera</taxon>
        <taxon>Paraneoptera</taxon>
        <taxon>Thysanoptera</taxon>
        <taxon>Terebrantia</taxon>
        <taxon>Thripoidea</taxon>
        <taxon>Thripidae</taxon>
        <taxon>Frankliniella</taxon>
    </lineage>
</organism>
<dbReference type="GeneID" id="127750848"/>
<proteinExistence type="predicted"/>
<evidence type="ECO:0000313" key="1">
    <source>
        <dbReference type="Proteomes" id="UP000504606"/>
    </source>
</evidence>
<dbReference type="KEGG" id="foc:127750848"/>
<dbReference type="InterPro" id="IPR012337">
    <property type="entry name" value="RNaseH-like_sf"/>
</dbReference>
<accession>A0A9C6XSH7</accession>